<protein>
    <submittedName>
        <fullName evidence="2">Uncharacterized protein</fullName>
    </submittedName>
</protein>
<feature type="compositionally biased region" description="Pro residues" evidence="1">
    <location>
        <begin position="144"/>
        <end position="153"/>
    </location>
</feature>
<feature type="region of interest" description="Disordered" evidence="1">
    <location>
        <begin position="1"/>
        <end position="158"/>
    </location>
</feature>
<sequence length="179" mass="19609">MLTAAGEYNKRKALGSNGQLHTDNHPPASSSPPLALPCTPPCKEPSPRNPPPTPCLPSRVQNFYMPSDNSKEDSAGESEDSPCPRRPPLLPPRTPSPCQDPHARSPSLHPPPTPRLPSRVRDRYVSSENSEEDSEDERESSPCPSRPPPPPRTALPHIHNQAELLSYYSPIAPHPHNRA</sequence>
<accession>A0A8H2WB97</accession>
<evidence type="ECO:0000256" key="1">
    <source>
        <dbReference type="SAM" id="MobiDB-lite"/>
    </source>
</evidence>
<name>A0A8H2WB97_9AGAM</name>
<gene>
    <name evidence="2" type="ORF">RDB_LOCUS13901</name>
</gene>
<organism evidence="2 3">
    <name type="scientific">Rhizoctonia solani</name>
    <dbReference type="NCBI Taxonomy" id="456999"/>
    <lineage>
        <taxon>Eukaryota</taxon>
        <taxon>Fungi</taxon>
        <taxon>Dikarya</taxon>
        <taxon>Basidiomycota</taxon>
        <taxon>Agaricomycotina</taxon>
        <taxon>Agaricomycetes</taxon>
        <taxon>Cantharellales</taxon>
        <taxon>Ceratobasidiaceae</taxon>
        <taxon>Rhizoctonia</taxon>
    </lineage>
</organism>
<reference evidence="2" key="1">
    <citation type="submission" date="2021-01" db="EMBL/GenBank/DDBJ databases">
        <authorList>
            <person name="Kaushik A."/>
        </authorList>
    </citation>
    <scope>NUCLEOTIDE SEQUENCE</scope>
    <source>
        <strain evidence="2">AG1-1A</strain>
    </source>
</reference>
<feature type="compositionally biased region" description="Pro residues" evidence="1">
    <location>
        <begin position="34"/>
        <end position="55"/>
    </location>
</feature>
<evidence type="ECO:0000313" key="2">
    <source>
        <dbReference type="EMBL" id="CAE6362059.1"/>
    </source>
</evidence>
<dbReference type="AlphaFoldDB" id="A0A8H2WB97"/>
<feature type="compositionally biased region" description="Acidic residues" evidence="1">
    <location>
        <begin position="129"/>
        <end position="138"/>
    </location>
</feature>
<dbReference type="EMBL" id="CAJMWR010000265">
    <property type="protein sequence ID" value="CAE6362059.1"/>
    <property type="molecule type" value="Genomic_DNA"/>
</dbReference>
<proteinExistence type="predicted"/>
<feature type="compositionally biased region" description="Pro residues" evidence="1">
    <location>
        <begin position="84"/>
        <end position="95"/>
    </location>
</feature>
<comment type="caution">
    <text evidence="2">The sequence shown here is derived from an EMBL/GenBank/DDBJ whole genome shotgun (WGS) entry which is preliminary data.</text>
</comment>
<evidence type="ECO:0000313" key="3">
    <source>
        <dbReference type="Proteomes" id="UP000663840"/>
    </source>
</evidence>
<dbReference type="Proteomes" id="UP000663840">
    <property type="component" value="Unassembled WGS sequence"/>
</dbReference>